<dbReference type="AlphaFoldDB" id="A0A7M1QVX7"/>
<gene>
    <name evidence="1" type="ORF">INS88_09485</name>
</gene>
<name>A0A7M1QVX7_9ACTO</name>
<dbReference type="Proteomes" id="UP000595053">
    <property type="component" value="Chromosome"/>
</dbReference>
<accession>A0A7M1QVX7</accession>
<organism evidence="1 2">
    <name type="scientific">Trueperella pecoris</name>
    <dbReference type="NCBI Taxonomy" id="2733571"/>
    <lineage>
        <taxon>Bacteria</taxon>
        <taxon>Bacillati</taxon>
        <taxon>Actinomycetota</taxon>
        <taxon>Actinomycetes</taxon>
        <taxon>Actinomycetales</taxon>
        <taxon>Actinomycetaceae</taxon>
        <taxon>Trueperella</taxon>
    </lineage>
</organism>
<dbReference type="RefSeq" id="WP_197551047.1">
    <property type="nucleotide sequence ID" value="NZ_CP063213.1"/>
</dbReference>
<evidence type="ECO:0000313" key="1">
    <source>
        <dbReference type="EMBL" id="QOR45475.1"/>
    </source>
</evidence>
<dbReference type="EMBL" id="CP063213">
    <property type="protein sequence ID" value="QOR45475.1"/>
    <property type="molecule type" value="Genomic_DNA"/>
</dbReference>
<evidence type="ECO:0000313" key="2">
    <source>
        <dbReference type="Proteomes" id="UP000595053"/>
    </source>
</evidence>
<reference evidence="1 2" key="1">
    <citation type="submission" date="2020-10" db="EMBL/GenBank/DDBJ databases">
        <title>Trueperella pecoris sp. nov. isolated from bovine and porcine specimens.</title>
        <authorList>
            <person name="Schoenecker L."/>
            <person name="Schnydrig P."/>
            <person name="Brodard I."/>
            <person name="Thomann A."/>
            <person name="Hemphill A."/>
            <person name="Rodriguez-Campos S."/>
            <person name="Perreten V."/>
            <person name="Jores J."/>
            <person name="Kittl S."/>
        </authorList>
    </citation>
    <scope>NUCLEOTIDE SEQUENCE [LARGE SCALE GENOMIC DNA]</scope>
    <source>
        <strain evidence="1 2">15A0121</strain>
    </source>
</reference>
<protein>
    <submittedName>
        <fullName evidence="1">Uncharacterized protein</fullName>
    </submittedName>
</protein>
<keyword evidence="2" id="KW-1185">Reference proteome</keyword>
<sequence length="92" mass="9973">MHTWPPARAHINTDATTTVTLAGITRTLSATSITDGRTKTRELLASWANHLGRPITAQVTDPEGTWTITVDGTAAASDVTTPTSTTRKWWKK</sequence>
<proteinExistence type="predicted"/>